<protein>
    <recommendedName>
        <fullName evidence="4">DUF3159 domain-containing protein</fullName>
    </recommendedName>
</protein>
<keyword evidence="1" id="KW-0812">Transmembrane</keyword>
<feature type="transmembrane region" description="Helical" evidence="1">
    <location>
        <begin position="151"/>
        <end position="175"/>
    </location>
</feature>
<feature type="transmembrane region" description="Helical" evidence="1">
    <location>
        <begin position="111"/>
        <end position="131"/>
    </location>
</feature>
<evidence type="ECO:0000313" key="3">
    <source>
        <dbReference type="Proteomes" id="UP001500957"/>
    </source>
</evidence>
<dbReference type="EMBL" id="BAAAHE010000032">
    <property type="protein sequence ID" value="GAA0628586.1"/>
    <property type="molecule type" value="Genomic_DNA"/>
</dbReference>
<reference evidence="3" key="1">
    <citation type="journal article" date="2019" name="Int. J. Syst. Evol. Microbiol.">
        <title>The Global Catalogue of Microorganisms (GCM) 10K type strain sequencing project: providing services to taxonomists for standard genome sequencing and annotation.</title>
        <authorList>
            <consortium name="The Broad Institute Genomics Platform"/>
            <consortium name="The Broad Institute Genome Sequencing Center for Infectious Disease"/>
            <person name="Wu L."/>
            <person name="Ma J."/>
        </authorList>
    </citation>
    <scope>NUCLEOTIDE SEQUENCE [LARGE SCALE GENOMIC DNA]</scope>
    <source>
        <strain evidence="3">JCM 10671</strain>
    </source>
</reference>
<dbReference type="Proteomes" id="UP001500957">
    <property type="component" value="Unassembled WGS sequence"/>
</dbReference>
<proteinExistence type="predicted"/>
<keyword evidence="1" id="KW-0472">Membrane</keyword>
<evidence type="ECO:0000313" key="2">
    <source>
        <dbReference type="EMBL" id="GAA0628586.1"/>
    </source>
</evidence>
<organism evidence="2 3">
    <name type="scientific">Sporichthya brevicatena</name>
    <dbReference type="NCBI Taxonomy" id="171442"/>
    <lineage>
        <taxon>Bacteria</taxon>
        <taxon>Bacillati</taxon>
        <taxon>Actinomycetota</taxon>
        <taxon>Actinomycetes</taxon>
        <taxon>Sporichthyales</taxon>
        <taxon>Sporichthyaceae</taxon>
        <taxon>Sporichthya</taxon>
    </lineage>
</organism>
<accession>A0ABP3SB10</accession>
<evidence type="ECO:0008006" key="4">
    <source>
        <dbReference type="Google" id="ProtNLM"/>
    </source>
</evidence>
<feature type="transmembrane region" description="Helical" evidence="1">
    <location>
        <begin position="77"/>
        <end position="105"/>
    </location>
</feature>
<name>A0ABP3SB10_9ACTN</name>
<sequence length="222" mass="24137">MPLEADPAAPTDAPERPSLGAVVKHLTLAILTANIIPGLLFYFCMLASNIWLALTVALCWCYGAAAWRSVTKRRASILLYLTIIGLTGKTIFAFATGSTYFYFLQPALSDVVVATLFLGSLLTARPVVARLANDFYPMDDDLHGRDRVQRLFWRLTLLWAVIVGIKATLSLYLLHTQPTDDYVAMKTVFAPALIAGGAAVTVWLSAKVARHEGLLGGSLRPA</sequence>
<feature type="transmembrane region" description="Helical" evidence="1">
    <location>
        <begin position="187"/>
        <end position="206"/>
    </location>
</feature>
<gene>
    <name evidence="2" type="ORF">GCM10009547_35310</name>
</gene>
<comment type="caution">
    <text evidence="2">The sequence shown here is derived from an EMBL/GenBank/DDBJ whole genome shotgun (WGS) entry which is preliminary data.</text>
</comment>
<keyword evidence="1" id="KW-1133">Transmembrane helix</keyword>
<keyword evidence="3" id="KW-1185">Reference proteome</keyword>
<dbReference type="NCBIfam" id="NF041646">
    <property type="entry name" value="VC0807_fam"/>
    <property type="match status" value="1"/>
</dbReference>
<feature type="transmembrane region" description="Helical" evidence="1">
    <location>
        <begin position="39"/>
        <end position="65"/>
    </location>
</feature>
<evidence type="ECO:0000256" key="1">
    <source>
        <dbReference type="SAM" id="Phobius"/>
    </source>
</evidence>
<dbReference type="RefSeq" id="WP_344607167.1">
    <property type="nucleotide sequence ID" value="NZ_BAAAHE010000032.1"/>
</dbReference>